<accession>A2HN92</accession>
<protein>
    <submittedName>
        <fullName evidence="2">Uncharacterized protein</fullName>
    </submittedName>
</protein>
<dbReference type="VEuPathDB" id="TrichDB:TVAG_398180"/>
<feature type="compositionally biased region" description="Polar residues" evidence="1">
    <location>
        <begin position="94"/>
        <end position="106"/>
    </location>
</feature>
<dbReference type="VEuPathDB" id="TrichDB:TVAGG3_0400270"/>
<dbReference type="EMBL" id="DS139231">
    <property type="protein sequence ID" value="EAX69126.1"/>
    <property type="molecule type" value="Genomic_DNA"/>
</dbReference>
<organism evidence="2 3">
    <name type="scientific">Trichomonas vaginalis (strain ATCC PRA-98 / G3)</name>
    <dbReference type="NCBI Taxonomy" id="412133"/>
    <lineage>
        <taxon>Eukaryota</taxon>
        <taxon>Metamonada</taxon>
        <taxon>Parabasalia</taxon>
        <taxon>Trichomonadida</taxon>
        <taxon>Trichomonadidae</taxon>
        <taxon>Trichomonas</taxon>
    </lineage>
</organism>
<proteinExistence type="predicted"/>
<dbReference type="Proteomes" id="UP000001542">
    <property type="component" value="Unassembled WGS sequence"/>
</dbReference>
<evidence type="ECO:0000313" key="2">
    <source>
        <dbReference type="EMBL" id="EAX69126.1"/>
    </source>
</evidence>
<dbReference type="InParanoid" id="A2HN92"/>
<sequence length="129" mass="14949">MAQVALDGKLACQILLAFRVLPSDIPSPSIWHSESFHPTGKKFPDNWKKISFRQAKFFQLSDQKPFKFSKIENFLVELQEKFFLPTGKYFPDNWKSSSIRQDTNECPTYHQPTAPKPEEPTDPAPQQTY</sequence>
<reference evidence="2" key="2">
    <citation type="journal article" date="2007" name="Science">
        <title>Draft genome sequence of the sexually transmitted pathogen Trichomonas vaginalis.</title>
        <authorList>
            <person name="Carlton J.M."/>
            <person name="Hirt R.P."/>
            <person name="Silva J.C."/>
            <person name="Delcher A.L."/>
            <person name="Schatz M."/>
            <person name="Zhao Q."/>
            <person name="Wortman J.R."/>
            <person name="Bidwell S.L."/>
            <person name="Alsmark U.C.M."/>
            <person name="Besteiro S."/>
            <person name="Sicheritz-Ponten T."/>
            <person name="Noel C.J."/>
            <person name="Dacks J.B."/>
            <person name="Foster P.G."/>
            <person name="Simillion C."/>
            <person name="Van de Peer Y."/>
            <person name="Miranda-Saavedra D."/>
            <person name="Barton G.J."/>
            <person name="Westrop G.D."/>
            <person name="Mueller S."/>
            <person name="Dessi D."/>
            <person name="Fiori P.L."/>
            <person name="Ren Q."/>
            <person name="Paulsen I."/>
            <person name="Zhang H."/>
            <person name="Bastida-Corcuera F.D."/>
            <person name="Simoes-Barbosa A."/>
            <person name="Brown M.T."/>
            <person name="Hayes R.D."/>
            <person name="Mukherjee M."/>
            <person name="Okumura C.Y."/>
            <person name="Schneider R."/>
            <person name="Smith A.J."/>
            <person name="Vanacova S."/>
            <person name="Villalvazo M."/>
            <person name="Haas B.J."/>
            <person name="Pertea M."/>
            <person name="Feldblyum T.V."/>
            <person name="Utterback T.R."/>
            <person name="Shu C.L."/>
            <person name="Osoegawa K."/>
            <person name="de Jong P.J."/>
            <person name="Hrdy I."/>
            <person name="Horvathova L."/>
            <person name="Zubacova Z."/>
            <person name="Dolezal P."/>
            <person name="Malik S.B."/>
            <person name="Logsdon J.M. Jr."/>
            <person name="Henze K."/>
            <person name="Gupta A."/>
            <person name="Wang C.C."/>
            <person name="Dunne R.L."/>
            <person name="Upcroft J.A."/>
            <person name="Upcroft P."/>
            <person name="White O."/>
            <person name="Salzberg S.L."/>
            <person name="Tang P."/>
            <person name="Chiu C.-H."/>
            <person name="Lee Y.-S."/>
            <person name="Embley T.M."/>
            <person name="Coombs G.H."/>
            <person name="Mottram J.C."/>
            <person name="Tachezy J."/>
            <person name="Fraser-Liggett C.M."/>
            <person name="Johnson P.J."/>
        </authorList>
    </citation>
    <scope>NUCLEOTIDE SEQUENCE [LARGE SCALE GENOMIC DNA]</scope>
    <source>
        <strain evidence="2">G3</strain>
    </source>
</reference>
<reference evidence="2" key="1">
    <citation type="submission" date="2006-10" db="EMBL/GenBank/DDBJ databases">
        <authorList>
            <person name="Amadeo P."/>
            <person name="Zhao Q."/>
            <person name="Wortman J."/>
            <person name="Fraser-Liggett C."/>
            <person name="Carlton J."/>
        </authorList>
    </citation>
    <scope>NUCLEOTIDE SEQUENCE</scope>
    <source>
        <strain evidence="2">G3</strain>
    </source>
</reference>
<evidence type="ECO:0000313" key="3">
    <source>
        <dbReference type="Proteomes" id="UP000001542"/>
    </source>
</evidence>
<evidence type="ECO:0000256" key="1">
    <source>
        <dbReference type="SAM" id="MobiDB-lite"/>
    </source>
</evidence>
<name>A2HN92_TRIV3</name>
<dbReference type="AlphaFoldDB" id="A2HN92"/>
<feature type="region of interest" description="Disordered" evidence="1">
    <location>
        <begin position="90"/>
        <end position="129"/>
    </location>
</feature>
<gene>
    <name evidence="2" type="ORF">TVAG_398180</name>
</gene>
<keyword evidence="3" id="KW-1185">Reference proteome</keyword>